<dbReference type="AlphaFoldDB" id="A0A2B4SF70"/>
<proteinExistence type="inferred from homology"/>
<dbReference type="GO" id="GO:0006508">
    <property type="term" value="P:proteolysis"/>
    <property type="evidence" value="ECO:0007669"/>
    <property type="project" value="UniProtKB-KW"/>
</dbReference>
<dbReference type="EMBL" id="LSMT01000109">
    <property type="protein sequence ID" value="PFX27182.1"/>
    <property type="molecule type" value="Genomic_DNA"/>
</dbReference>
<evidence type="ECO:0000313" key="8">
    <source>
        <dbReference type="EMBL" id="PFX27182.1"/>
    </source>
</evidence>
<name>A0A2B4SF70_STYPI</name>
<evidence type="ECO:0000256" key="3">
    <source>
        <dbReference type="ARBA" id="ARBA00022801"/>
    </source>
</evidence>
<reference evidence="8" key="1">
    <citation type="journal article" date="2017" name="J. ISSAAS">
        <title>Comparative analysis of the genomes of Stylophora pistillata and Acropora digitifera provides evidence for extensive differences between species of corals.</title>
        <authorList>
            <person name="Voolstra C.R."/>
            <person name="Li Y."/>
            <person name="Liew Y.J."/>
            <person name="Baumgarten S."/>
            <person name="Zoccola D."/>
            <person name="Flot J.-F."/>
            <person name="Tambutte S."/>
            <person name="Allemand D."/>
            <person name="Aranda M."/>
        </authorList>
    </citation>
    <scope>NUCLEOTIDE SEQUENCE</scope>
    <source>
        <strain evidence="8">CSM Monaco</strain>
        <tissue evidence="8">Whole animal</tissue>
    </source>
</reference>
<dbReference type="STRING" id="50429.A0A2B4SF70"/>
<evidence type="ECO:0000256" key="2">
    <source>
        <dbReference type="ARBA" id="ARBA00022670"/>
    </source>
</evidence>
<dbReference type="GO" id="GO:0004177">
    <property type="term" value="F:aminopeptidase activity"/>
    <property type="evidence" value="ECO:0007669"/>
    <property type="project" value="UniProtKB-KW"/>
</dbReference>
<protein>
    <recommendedName>
        <fullName evidence="5">Actin maturation protease</fullName>
    </recommendedName>
    <alternativeName>
        <fullName evidence="6">Actin aminopeptidase ACTMAP</fullName>
    </alternativeName>
</protein>
<dbReference type="PANTHER" id="PTHR28631:SF1">
    <property type="entry name" value="ACTIN MATURATION PROTEASE"/>
    <property type="match status" value="1"/>
</dbReference>
<comment type="similarity">
    <text evidence="4">Belongs to the ACTMAP family.</text>
</comment>
<comment type="catalytic activity">
    <reaction evidence="7">
        <text>N-terminal N(alpha)-acetyl-L-cysteinyl-L-aspartyl-[protein] + H2O = N-terminal L-aspartyl-[protein] + N-acetyl-L-cysteine</text>
        <dbReference type="Rhea" id="RHEA:74579"/>
        <dbReference type="Rhea" id="RHEA-COMP:12669"/>
        <dbReference type="Rhea" id="RHEA-COMP:18395"/>
        <dbReference type="ChEBI" id="CHEBI:15377"/>
        <dbReference type="ChEBI" id="CHEBI:64720"/>
        <dbReference type="ChEBI" id="CHEBI:78236"/>
        <dbReference type="ChEBI" id="CHEBI:193599"/>
    </reaction>
    <physiologicalReaction direction="left-to-right" evidence="7">
        <dbReference type="Rhea" id="RHEA:74580"/>
    </physiologicalReaction>
</comment>
<gene>
    <name evidence="8" type="ORF">AWC38_SpisGene8135</name>
</gene>
<keyword evidence="2" id="KW-0645">Protease</keyword>
<dbReference type="Proteomes" id="UP000225706">
    <property type="component" value="Unassembled WGS sequence"/>
</dbReference>
<keyword evidence="9" id="KW-1185">Reference proteome</keyword>
<accession>A0A2B4SF70</accession>
<comment type="caution">
    <text evidence="8">The sequence shown here is derived from an EMBL/GenBank/DDBJ whole genome shotgun (WGS) entry which is preliminary data.</text>
</comment>
<dbReference type="Pfam" id="PF21646">
    <property type="entry name" value="ACTMAP-like_C"/>
    <property type="match status" value="1"/>
</dbReference>
<evidence type="ECO:0000256" key="4">
    <source>
        <dbReference type="ARBA" id="ARBA00034725"/>
    </source>
</evidence>
<dbReference type="PANTHER" id="PTHR28631">
    <property type="entry name" value="UPF0692 PROTEIN C19ORF54"/>
    <property type="match status" value="1"/>
</dbReference>
<keyword evidence="3" id="KW-0378">Hydrolase</keyword>
<evidence type="ECO:0000313" key="9">
    <source>
        <dbReference type="Proteomes" id="UP000225706"/>
    </source>
</evidence>
<sequence length="287" mass="32285">MSAHAFDVRRQCREIILDITDKQGNSSLDDTKAVRKWLLCNREVPTRLQGKLPRCGLSAVSMAVELIKREEDDNYVASSAQKLYEEELDNLLILAKSRGFSNQGELYSAENLACLAEEFYGVECSVMSNGLEDHHSTVSKLLKGTAVLVPYDADKNNKPCLENGHRAHWALLTGVMCELSDNSIDWTLFEQDVDVPTLFYASPSQSFVLPPNCTLQHVYFCIKHGKSNHTAVWTLESLKSSNANLLELDPKRRLAGNWVVPRDDLRVGLCQKIVLMSGKSYKTEYQL</sequence>
<evidence type="ECO:0000256" key="6">
    <source>
        <dbReference type="ARBA" id="ARBA00034908"/>
    </source>
</evidence>
<evidence type="ECO:0000256" key="1">
    <source>
        <dbReference type="ARBA" id="ARBA00022438"/>
    </source>
</evidence>
<evidence type="ECO:0000256" key="5">
    <source>
        <dbReference type="ARBA" id="ARBA00034848"/>
    </source>
</evidence>
<organism evidence="8 9">
    <name type="scientific">Stylophora pistillata</name>
    <name type="common">Smooth cauliflower coral</name>
    <dbReference type="NCBI Taxonomy" id="50429"/>
    <lineage>
        <taxon>Eukaryota</taxon>
        <taxon>Metazoa</taxon>
        <taxon>Cnidaria</taxon>
        <taxon>Anthozoa</taxon>
        <taxon>Hexacorallia</taxon>
        <taxon>Scleractinia</taxon>
        <taxon>Astrocoeniina</taxon>
        <taxon>Pocilloporidae</taxon>
        <taxon>Stylophora</taxon>
    </lineage>
</organism>
<dbReference type="OrthoDB" id="198816at2759"/>
<keyword evidence="1" id="KW-0031">Aminopeptidase</keyword>
<dbReference type="InterPro" id="IPR040043">
    <property type="entry name" value="ACTMAP"/>
</dbReference>
<evidence type="ECO:0000256" key="7">
    <source>
        <dbReference type="ARBA" id="ARBA00049041"/>
    </source>
</evidence>